<organism evidence="1 2">
    <name type="scientific">Oscillatoria acuminata PCC 6304</name>
    <dbReference type="NCBI Taxonomy" id="56110"/>
    <lineage>
        <taxon>Bacteria</taxon>
        <taxon>Bacillati</taxon>
        <taxon>Cyanobacteriota</taxon>
        <taxon>Cyanophyceae</taxon>
        <taxon>Oscillatoriophycideae</taxon>
        <taxon>Oscillatoriales</taxon>
        <taxon>Oscillatoriaceae</taxon>
        <taxon>Oscillatoria</taxon>
    </lineage>
</organism>
<dbReference type="InParanoid" id="K9TIX0"/>
<dbReference type="HOGENOM" id="CLU_2918186_0_0_3"/>
<protein>
    <submittedName>
        <fullName evidence="1">Uncharacterized protein</fullName>
    </submittedName>
</protein>
<dbReference type="Proteomes" id="UP000010367">
    <property type="component" value="Chromosome"/>
</dbReference>
<proteinExistence type="predicted"/>
<dbReference type="AlphaFoldDB" id="K9TIX0"/>
<reference evidence="1 2" key="1">
    <citation type="submission" date="2012-06" db="EMBL/GenBank/DDBJ databases">
        <title>Finished chromosome of genome of Oscillatoria acuminata PCC 6304.</title>
        <authorList>
            <consortium name="US DOE Joint Genome Institute"/>
            <person name="Gugger M."/>
            <person name="Coursin T."/>
            <person name="Rippka R."/>
            <person name="Tandeau De Marsac N."/>
            <person name="Huntemann M."/>
            <person name="Wei C.-L."/>
            <person name="Han J."/>
            <person name="Detter J.C."/>
            <person name="Han C."/>
            <person name="Tapia R."/>
            <person name="Davenport K."/>
            <person name="Daligault H."/>
            <person name="Erkkila T."/>
            <person name="Gu W."/>
            <person name="Munk A.C.C."/>
            <person name="Teshima H."/>
            <person name="Xu Y."/>
            <person name="Chain P."/>
            <person name="Chen A."/>
            <person name="Krypides N."/>
            <person name="Mavromatis K."/>
            <person name="Markowitz V."/>
            <person name="Szeto E."/>
            <person name="Ivanova N."/>
            <person name="Mikhailova N."/>
            <person name="Ovchinnikova G."/>
            <person name="Pagani I."/>
            <person name="Pati A."/>
            <person name="Goodwin L."/>
            <person name="Peters L."/>
            <person name="Pitluck S."/>
            <person name="Woyke T."/>
            <person name="Kerfeld C."/>
        </authorList>
    </citation>
    <scope>NUCLEOTIDE SEQUENCE [LARGE SCALE GENOMIC DNA]</scope>
    <source>
        <strain evidence="1 2">PCC 6304</strain>
    </source>
</reference>
<sequence length="61" mass="7190">MLLFEHRALEIFQTISVESVVQTLEEETLATCEEGTDPFTIKGDRWGWGRIYFKQRLTVNR</sequence>
<keyword evidence="2" id="KW-1185">Reference proteome</keyword>
<dbReference type="KEGG" id="oac:Oscil6304_2492"/>
<dbReference type="EMBL" id="CP003607">
    <property type="protein sequence ID" value="AFY82111.1"/>
    <property type="molecule type" value="Genomic_DNA"/>
</dbReference>
<gene>
    <name evidence="1" type="ORF">Oscil6304_2492</name>
</gene>
<evidence type="ECO:0000313" key="1">
    <source>
        <dbReference type="EMBL" id="AFY82111.1"/>
    </source>
</evidence>
<evidence type="ECO:0000313" key="2">
    <source>
        <dbReference type="Proteomes" id="UP000010367"/>
    </source>
</evidence>
<name>K9TIX0_9CYAN</name>
<accession>K9TIX0</accession>